<organism evidence="1 2">
    <name type="scientific">Lipomyces kononenkoae</name>
    <name type="common">Yeast</name>
    <dbReference type="NCBI Taxonomy" id="34357"/>
    <lineage>
        <taxon>Eukaryota</taxon>
        <taxon>Fungi</taxon>
        <taxon>Dikarya</taxon>
        <taxon>Ascomycota</taxon>
        <taxon>Saccharomycotina</taxon>
        <taxon>Lipomycetes</taxon>
        <taxon>Lipomycetales</taxon>
        <taxon>Lipomycetaceae</taxon>
        <taxon>Lipomyces</taxon>
    </lineage>
</organism>
<feature type="non-terminal residue" evidence="1">
    <location>
        <position position="187"/>
    </location>
</feature>
<feature type="non-terminal residue" evidence="1">
    <location>
        <position position="1"/>
    </location>
</feature>
<protein>
    <submittedName>
        <fullName evidence="1">Uncharacterized protein</fullName>
    </submittedName>
</protein>
<sequence>SGRLYGKVALVTGASRGIGRATAIALGKEGASVVVNYVSSRGAADEVVKDIGADRAISVKADVSNPDDTKVLIKRTIDRFQKIDILVLNTSLLWQDSELEATDEKPFDKLFNGQYFMVQLATPYIPDGGRVMLFSSSLTSLNTVTPNYRLYAATRRVAEQMTRVLAKDLHKRNITVNTISAGPTGME</sequence>
<evidence type="ECO:0000313" key="1">
    <source>
        <dbReference type="EMBL" id="KAK9236031.1"/>
    </source>
</evidence>
<evidence type="ECO:0000313" key="2">
    <source>
        <dbReference type="Proteomes" id="UP001433508"/>
    </source>
</evidence>
<name>A0ACC3SXE0_LIPKO</name>
<gene>
    <name evidence="1" type="ORF">V1525DRAFT_445228</name>
</gene>
<dbReference type="EMBL" id="MU971398">
    <property type="protein sequence ID" value="KAK9236031.1"/>
    <property type="molecule type" value="Genomic_DNA"/>
</dbReference>
<accession>A0ACC3SXE0</accession>
<comment type="caution">
    <text evidence="1">The sequence shown here is derived from an EMBL/GenBank/DDBJ whole genome shotgun (WGS) entry which is preliminary data.</text>
</comment>
<dbReference type="Proteomes" id="UP001433508">
    <property type="component" value="Unassembled WGS sequence"/>
</dbReference>
<proteinExistence type="predicted"/>
<keyword evidence="2" id="KW-1185">Reference proteome</keyword>
<reference evidence="2" key="1">
    <citation type="journal article" date="2024" name="Front. Bioeng. Biotechnol.">
        <title>Genome-scale model development and genomic sequencing of the oleaginous clade Lipomyces.</title>
        <authorList>
            <person name="Czajka J.J."/>
            <person name="Han Y."/>
            <person name="Kim J."/>
            <person name="Mondo S.J."/>
            <person name="Hofstad B.A."/>
            <person name="Robles A."/>
            <person name="Haridas S."/>
            <person name="Riley R."/>
            <person name="LaButti K."/>
            <person name="Pangilinan J."/>
            <person name="Andreopoulos W."/>
            <person name="Lipzen A."/>
            <person name="Yan J."/>
            <person name="Wang M."/>
            <person name="Ng V."/>
            <person name="Grigoriev I.V."/>
            <person name="Spatafora J.W."/>
            <person name="Magnuson J.K."/>
            <person name="Baker S.E."/>
            <person name="Pomraning K.R."/>
        </authorList>
    </citation>
    <scope>NUCLEOTIDE SEQUENCE [LARGE SCALE GENOMIC DNA]</scope>
    <source>
        <strain evidence="2">CBS 7786</strain>
    </source>
</reference>